<dbReference type="PANTHER" id="PTHR31084:SF3">
    <property type="entry name" value="ALPHA-FUCOSIDASE A"/>
    <property type="match status" value="1"/>
</dbReference>
<dbReference type="Pfam" id="PF14498">
    <property type="entry name" value="Glyco_hyd_65N_2"/>
    <property type="match status" value="1"/>
</dbReference>
<sequence>MRTSAATWVLISCTALTLSEARFLWSSVPATYGDTSADTYLLKAGYPIGNGKLGAIPFGPPHAEKINLNVDSLWAGGPFEASNYTGGNPSEAKYQALPEIRSAIFEDGTGDVSPLLGSGQYYGGNRVLANLTISIDGLAPYAAYRRTLDLTTGVHTTSFTVNATAAYEVTQLCSYPDQVCVYHIATAATSSPSSSNATTLPTIRLGYENQLVANDTYDVICADDHLRLAGVTQLGPPEGMGFASVARIADESMPTTRCTCAGELEVTPAEGQTTLTVIISAETNYDQKKGNPESGYSFRGEDPGPVVERLASAAAAKPFPDILAAHVADYQSLQGAFRLALPDPLSSAEKETAALVAGYAYDGADAGDPFLEALLFDYSRHLLVSSSRANSLPANLQGRWTEQLWPAWSADYHANINLQMNYWAADQTGLAATQGALWDYMEDTWVPRGTETARLLYNATGWVVHNEMNVFGHTAMKEGASWANYPAAAAWMMQHVWDNFDYTRDLDWFARQGYPLIRGVASFWLSQLQNDAVANDGTLVVNPCNSPETGPTTYGCTHYHQMIHQVFEAVLHGAALVGPQDGGGGDDDAAFLAAVSDSLARLDKGVHLTSWGGLKEWKLPDSYGFDGKSTHRHLSHLAGWYPGFSVSSFLGGYANATVQDAVRETLVSRGMGNAEDANAGWAKVWRAACWARLNDTDKAYEQLRYAIDVNFADNGFSMYWAMSPPFQIDANFGLGAAVLSMLVVDLPLPYAARDDVRTVVLGPAIPARWGGGSVKGLRVRGGGVIDFSWDDEGIVDNAVVVSASKAGGGKVRLVSIQGKELGEL</sequence>
<evidence type="ECO:0000313" key="5">
    <source>
        <dbReference type="EMBL" id="TQN72216.1"/>
    </source>
</evidence>
<reference evidence="5 6" key="1">
    <citation type="journal article" date="2019" name="Sci. Rep.">
        <title>Colletotrichum shisoi sp. nov., an anthracnose pathogen of Perilla frutescens in Japan: molecular phylogenetic, morphological and genomic evidence.</title>
        <authorList>
            <person name="Gan P."/>
            <person name="Tsushima A."/>
            <person name="Hiroyama R."/>
            <person name="Narusaka M."/>
            <person name="Takano Y."/>
            <person name="Narusaka Y."/>
            <person name="Kawaradani M."/>
            <person name="Damm U."/>
            <person name="Shirasu K."/>
        </authorList>
    </citation>
    <scope>NUCLEOTIDE SEQUENCE [LARGE SCALE GENOMIC DNA]</scope>
    <source>
        <strain evidence="5 6">PG-2018a</strain>
    </source>
</reference>
<dbReference type="EMBL" id="PUHP01000192">
    <property type="protein sequence ID" value="TQN72216.1"/>
    <property type="molecule type" value="Genomic_DNA"/>
</dbReference>
<evidence type="ECO:0000259" key="4">
    <source>
        <dbReference type="Pfam" id="PF22124"/>
    </source>
</evidence>
<dbReference type="InterPro" id="IPR027414">
    <property type="entry name" value="GH95_N_dom"/>
</dbReference>
<protein>
    <submittedName>
        <fullName evidence="5">Alpha-fucosidase A</fullName>
    </submittedName>
</protein>
<dbReference type="Pfam" id="PF22124">
    <property type="entry name" value="Glyco_hydro_95_cat"/>
    <property type="match status" value="1"/>
</dbReference>
<feature type="domain" description="Glycosyl hydrolase family 95 N-terminal" evidence="2">
    <location>
        <begin position="24"/>
        <end position="287"/>
    </location>
</feature>
<dbReference type="Pfam" id="PF21307">
    <property type="entry name" value="Glyco_hydro_95_C"/>
    <property type="match status" value="1"/>
</dbReference>
<dbReference type="GO" id="GO:0005975">
    <property type="term" value="P:carbohydrate metabolic process"/>
    <property type="evidence" value="ECO:0007669"/>
    <property type="project" value="InterPro"/>
</dbReference>
<dbReference type="Gene3D" id="1.50.10.10">
    <property type="match status" value="1"/>
</dbReference>
<accession>A0A5Q4C086</accession>
<dbReference type="InterPro" id="IPR012341">
    <property type="entry name" value="6hp_glycosidase-like_sf"/>
</dbReference>
<evidence type="ECO:0000259" key="3">
    <source>
        <dbReference type="Pfam" id="PF21307"/>
    </source>
</evidence>
<dbReference type="PIRSF" id="PIRSF007663">
    <property type="entry name" value="UCP007663"/>
    <property type="match status" value="1"/>
</dbReference>
<dbReference type="InterPro" id="IPR016518">
    <property type="entry name" value="Alpha-L-fucosidase"/>
</dbReference>
<dbReference type="OrthoDB" id="2848340at2759"/>
<dbReference type="InterPro" id="IPR054363">
    <property type="entry name" value="GH95_cat"/>
</dbReference>
<proteinExistence type="predicted"/>
<dbReference type="InterPro" id="IPR049053">
    <property type="entry name" value="AFCA-like_C"/>
</dbReference>
<organism evidence="5 6">
    <name type="scientific">Colletotrichum shisoi</name>
    <dbReference type="NCBI Taxonomy" id="2078593"/>
    <lineage>
        <taxon>Eukaryota</taxon>
        <taxon>Fungi</taxon>
        <taxon>Dikarya</taxon>
        <taxon>Ascomycota</taxon>
        <taxon>Pezizomycotina</taxon>
        <taxon>Sordariomycetes</taxon>
        <taxon>Hypocreomycetidae</taxon>
        <taxon>Glomerellales</taxon>
        <taxon>Glomerellaceae</taxon>
        <taxon>Colletotrichum</taxon>
        <taxon>Colletotrichum destructivum species complex</taxon>
    </lineage>
</organism>
<feature type="signal peptide" evidence="1">
    <location>
        <begin position="1"/>
        <end position="21"/>
    </location>
</feature>
<dbReference type="SUPFAM" id="SSF48208">
    <property type="entry name" value="Six-hairpin glycosidases"/>
    <property type="match status" value="1"/>
</dbReference>
<keyword evidence="1" id="KW-0732">Signal</keyword>
<evidence type="ECO:0000259" key="2">
    <source>
        <dbReference type="Pfam" id="PF14498"/>
    </source>
</evidence>
<keyword evidence="6" id="KW-1185">Reference proteome</keyword>
<gene>
    <name evidence="5" type="primary">AfcA</name>
    <name evidence="5" type="ORF">CSHISOI_03269</name>
</gene>
<dbReference type="Proteomes" id="UP000326340">
    <property type="component" value="Unassembled WGS sequence"/>
</dbReference>
<feature type="domain" description="Alpha fucosidase A-like C-terminal" evidence="3">
    <location>
        <begin position="759"/>
        <end position="803"/>
    </location>
</feature>
<comment type="caution">
    <text evidence="5">The sequence shown here is derived from an EMBL/GenBank/DDBJ whole genome shotgun (WGS) entry which is preliminary data.</text>
</comment>
<feature type="chain" id="PRO_5024838627" evidence="1">
    <location>
        <begin position="22"/>
        <end position="824"/>
    </location>
</feature>
<evidence type="ECO:0000313" key="6">
    <source>
        <dbReference type="Proteomes" id="UP000326340"/>
    </source>
</evidence>
<evidence type="ECO:0000256" key="1">
    <source>
        <dbReference type="SAM" id="SignalP"/>
    </source>
</evidence>
<dbReference type="AlphaFoldDB" id="A0A5Q4C086"/>
<dbReference type="PANTHER" id="PTHR31084">
    <property type="entry name" value="ALPHA-L-FUCOSIDASE 2"/>
    <property type="match status" value="1"/>
</dbReference>
<dbReference type="GO" id="GO:0004560">
    <property type="term" value="F:alpha-L-fucosidase activity"/>
    <property type="evidence" value="ECO:0007669"/>
    <property type="project" value="InterPro"/>
</dbReference>
<feature type="domain" description="Glycosyl hydrolase family 95 catalytic" evidence="4">
    <location>
        <begin position="321"/>
        <end position="742"/>
    </location>
</feature>
<dbReference type="InterPro" id="IPR008928">
    <property type="entry name" value="6-hairpin_glycosidase_sf"/>
</dbReference>
<name>A0A5Q4C086_9PEZI</name>